<feature type="compositionally biased region" description="Pro residues" evidence="2">
    <location>
        <begin position="118"/>
        <end position="181"/>
    </location>
</feature>
<keyword evidence="1" id="KW-0862">Zinc</keyword>
<dbReference type="KEGG" id="pchm:VFPPC_13739"/>
<feature type="compositionally biased region" description="Polar residues" evidence="2">
    <location>
        <begin position="223"/>
        <end position="234"/>
    </location>
</feature>
<feature type="compositionally biased region" description="Low complexity" evidence="2">
    <location>
        <begin position="108"/>
        <end position="117"/>
    </location>
</feature>
<dbReference type="PROSITE" id="PS50158">
    <property type="entry name" value="ZF_CCHC"/>
    <property type="match status" value="1"/>
</dbReference>
<dbReference type="Pfam" id="PF00098">
    <property type="entry name" value="zf-CCHC"/>
    <property type="match status" value="1"/>
</dbReference>
<dbReference type="EMBL" id="LSBJ02000003">
    <property type="protein sequence ID" value="OAQ68825.2"/>
    <property type="molecule type" value="Genomic_DNA"/>
</dbReference>
<dbReference type="Gene3D" id="4.10.60.10">
    <property type="entry name" value="Zinc finger, CCHC-type"/>
    <property type="match status" value="1"/>
</dbReference>
<dbReference type="InterPro" id="IPR036875">
    <property type="entry name" value="Znf_CCHC_sf"/>
</dbReference>
<reference evidence="4 5" key="1">
    <citation type="journal article" date="2016" name="PLoS Pathog.">
        <title>Biosynthesis of antibiotic leucinostatins in bio-control fungus Purpureocillium lilacinum and their inhibition on phytophthora revealed by genome mining.</title>
        <authorList>
            <person name="Wang G."/>
            <person name="Liu Z."/>
            <person name="Lin R."/>
            <person name="Li E."/>
            <person name="Mao Z."/>
            <person name="Ling J."/>
            <person name="Yang Y."/>
            <person name="Yin W.B."/>
            <person name="Xie B."/>
        </authorList>
    </citation>
    <scope>NUCLEOTIDE SEQUENCE [LARGE SCALE GENOMIC DNA]</scope>
    <source>
        <strain evidence="4">170</strain>
    </source>
</reference>
<gene>
    <name evidence="4" type="ORF">VFPPC_13739</name>
</gene>
<feature type="compositionally biased region" description="Basic residues" evidence="2">
    <location>
        <begin position="566"/>
        <end position="582"/>
    </location>
</feature>
<dbReference type="AlphaFoldDB" id="A0A179FT78"/>
<evidence type="ECO:0000256" key="2">
    <source>
        <dbReference type="SAM" id="MobiDB-lite"/>
    </source>
</evidence>
<dbReference type="GO" id="GO:0008270">
    <property type="term" value="F:zinc ion binding"/>
    <property type="evidence" value="ECO:0007669"/>
    <property type="project" value="UniProtKB-KW"/>
</dbReference>
<dbReference type="Proteomes" id="UP000078397">
    <property type="component" value="Unassembled WGS sequence"/>
</dbReference>
<dbReference type="SMART" id="SM00343">
    <property type="entry name" value="ZnF_C2HC"/>
    <property type="match status" value="1"/>
</dbReference>
<feature type="compositionally biased region" description="Pro residues" evidence="2">
    <location>
        <begin position="75"/>
        <end position="84"/>
    </location>
</feature>
<evidence type="ECO:0000259" key="3">
    <source>
        <dbReference type="PROSITE" id="PS50158"/>
    </source>
</evidence>
<feature type="compositionally biased region" description="Low complexity" evidence="2">
    <location>
        <begin position="345"/>
        <end position="361"/>
    </location>
</feature>
<evidence type="ECO:0000313" key="4">
    <source>
        <dbReference type="EMBL" id="OAQ68825.2"/>
    </source>
</evidence>
<feature type="region of interest" description="Disordered" evidence="2">
    <location>
        <begin position="32"/>
        <end position="590"/>
    </location>
</feature>
<protein>
    <recommendedName>
        <fullName evidence="3">CCHC-type domain-containing protein</fullName>
    </recommendedName>
</protein>
<organism evidence="4 5">
    <name type="scientific">Pochonia chlamydosporia 170</name>
    <dbReference type="NCBI Taxonomy" id="1380566"/>
    <lineage>
        <taxon>Eukaryota</taxon>
        <taxon>Fungi</taxon>
        <taxon>Dikarya</taxon>
        <taxon>Ascomycota</taxon>
        <taxon>Pezizomycotina</taxon>
        <taxon>Sordariomycetes</taxon>
        <taxon>Hypocreomycetidae</taxon>
        <taxon>Hypocreales</taxon>
        <taxon>Clavicipitaceae</taxon>
        <taxon>Pochonia</taxon>
    </lineage>
</organism>
<comment type="caution">
    <text evidence="4">The sequence shown here is derived from an EMBL/GenBank/DDBJ whole genome shotgun (WGS) entry which is preliminary data.</text>
</comment>
<feature type="compositionally biased region" description="Low complexity" evidence="2">
    <location>
        <begin position="526"/>
        <end position="542"/>
    </location>
</feature>
<name>A0A179FT78_METCM</name>
<accession>A0A179FT78</accession>
<feature type="domain" description="CCHC-type" evidence="3">
    <location>
        <begin position="16"/>
        <end position="32"/>
    </location>
</feature>
<dbReference type="RefSeq" id="XP_022284508.1">
    <property type="nucleotide sequence ID" value="XM_022428890.1"/>
</dbReference>
<dbReference type="InterPro" id="IPR001878">
    <property type="entry name" value="Znf_CCHC"/>
</dbReference>
<feature type="compositionally biased region" description="Basic residues" evidence="2">
    <location>
        <begin position="374"/>
        <end position="387"/>
    </location>
</feature>
<dbReference type="GeneID" id="28855505"/>
<feature type="compositionally biased region" description="Polar residues" evidence="2">
    <location>
        <begin position="242"/>
        <end position="253"/>
    </location>
</feature>
<evidence type="ECO:0000313" key="5">
    <source>
        <dbReference type="Proteomes" id="UP000078397"/>
    </source>
</evidence>
<feature type="compositionally biased region" description="Pro residues" evidence="2">
    <location>
        <begin position="191"/>
        <end position="205"/>
    </location>
</feature>
<dbReference type="SUPFAM" id="SSF57756">
    <property type="entry name" value="Retrovirus zinc finger-like domains"/>
    <property type="match status" value="1"/>
</dbReference>
<dbReference type="GO" id="GO:0003676">
    <property type="term" value="F:nucleic acid binding"/>
    <property type="evidence" value="ECO:0007669"/>
    <property type="project" value="InterPro"/>
</dbReference>
<dbReference type="STRING" id="1380566.A0A179FT78"/>
<sequence length="590" mass="64810">MSSTVPGQHGQSEEPKCYNCGTVGHWAVACPEPTRETPAGLATWRNLSTPNNINPKGQNSGSNKRTKGPIITKYGPPPPPPPPSYGQGVNHMPPPPTHHHHPHPPTSYPGQAPSYQPYAPPPPPPPPPATYGSNFPPPAYGYSHHPPPPHPPHPPHPAHPAHPPHTAHPPHPQYQPPPPHGAPGSHFGPPGYMPPPPTLGPPPGGHFPGNRGDGHENRPPHNQAFSRSPPQTKASPPMNAAPPQNRSGSRPNTSLAKPPSLPPKPPAGVTSHPLPPKPPKSHDQANQQHEHRNKRKNDRHNKNRDRRQSNEHHNQRHLNAVPHRDNHSNQSPDNRRASGSRKGQRQNQGNAAAKNQQPKAGSPDRQAVGFKGNHNGRRASKDHAHRRSLSDNAARNRDNGATLGKKHHTHGEGNVSNSNIETDRDNKSPPKLNNSQARSEVSDVSERRSSSDHHAASGKHSYDDETRLQERQPKRPKTETSPRVETKATKSSENEECIWDTIDVPREADRRQQTERDRTGVKRRGSTSSRASRHSSQSSQSSDLNSLEAELLGRPVKQKSPEKPSSRHRSEHRDRVKPKRRPANTNSAYR</sequence>
<feature type="compositionally biased region" description="Basic and acidic residues" evidence="2">
    <location>
        <begin position="503"/>
        <end position="520"/>
    </location>
</feature>
<keyword evidence="5" id="KW-1185">Reference proteome</keyword>
<evidence type="ECO:0000256" key="1">
    <source>
        <dbReference type="PROSITE-ProRule" id="PRU00047"/>
    </source>
</evidence>
<dbReference type="PRINTS" id="PR01217">
    <property type="entry name" value="PRICHEXTENSN"/>
</dbReference>
<feature type="compositionally biased region" description="Basic and acidic residues" evidence="2">
    <location>
        <begin position="440"/>
        <end position="493"/>
    </location>
</feature>
<feature type="compositionally biased region" description="Polar residues" evidence="2">
    <location>
        <begin position="45"/>
        <end position="63"/>
    </location>
</feature>
<feature type="compositionally biased region" description="Basic residues" evidence="2">
    <location>
        <begin position="291"/>
        <end position="305"/>
    </location>
</feature>
<dbReference type="OrthoDB" id="3550095at2759"/>
<keyword evidence="1" id="KW-0479">Metal-binding</keyword>
<keyword evidence="1" id="KW-0863">Zinc-finger</keyword>
<proteinExistence type="predicted"/>